<dbReference type="PATRIC" id="fig|161398.10.peg.1359"/>
<evidence type="ECO:0000259" key="10">
    <source>
        <dbReference type="PROSITE" id="PS51201"/>
    </source>
</evidence>
<keyword evidence="12" id="KW-1185">Reference proteome</keyword>
<reference evidence="11 12" key="1">
    <citation type="submission" date="2015-11" db="EMBL/GenBank/DDBJ databases">
        <authorList>
            <person name="Zhang Y."/>
            <person name="Guo Z."/>
        </authorList>
    </citation>
    <scope>NUCLEOTIDE SEQUENCE [LARGE SCALE GENOMIC DNA]</scope>
    <source>
        <strain evidence="11 12">KCTC 12086</strain>
    </source>
</reference>
<sequence>MTNQFRLNILNMELLFFAVAFACGFSIYQLKLPPLIGFLMAGFVLNLMGHQTTDLLTQLADLGVTILLFSIGLKLKVGNLVKPQVWGPATLHIVLSTAFFASLLLLLGAASLPLFSTLDTSSALLVGFAFSFSSTVFAVKVLEERGEMSALHGKIAIGILVMQDIFAVIFLAVSTGKMPNIWALGLLVALPLFRPVMFWVLNRSKHGELLPLFGFFFALVIGYHAFEFAGLKGDLGALIIGMMFAPHKKASELSKSLLNVKDILLVGFFLNIGLNANITPNALLVAVMLILVLPIKVIMYYVLTNLFKLRARTSLLSAFTLSNYSEFGLIVCAVAASTGLITSDWLAVVAIAVSITFVIASPLNKRANELYVKLEPWLLRFESDKRLEEELPVNLTDTKIVIFGMGRIGTGAYETIEASHPGKVAGIDIKPEVVEKHVKRNRRVLLADATDPDFWQRMNHSDVDMVMLAMPKHMQNIFALEQLRASGFSGRVSAIAYYPDQQRELEEMGVEFTYNFYLEAGSGFAEHVSQKIFN</sequence>
<keyword evidence="6 9" id="KW-1133">Transmembrane helix</keyword>
<dbReference type="InterPro" id="IPR038770">
    <property type="entry name" value="Na+/solute_symporter_sf"/>
</dbReference>
<organism evidence="11 12">
    <name type="scientific">Pseudoalteromonas phenolica</name>
    <dbReference type="NCBI Taxonomy" id="161398"/>
    <lineage>
        <taxon>Bacteria</taxon>
        <taxon>Pseudomonadati</taxon>
        <taxon>Pseudomonadota</taxon>
        <taxon>Gammaproteobacteria</taxon>
        <taxon>Alteromonadales</taxon>
        <taxon>Pseudoalteromonadaceae</taxon>
        <taxon>Pseudoalteromonas</taxon>
    </lineage>
</organism>
<evidence type="ECO:0000256" key="3">
    <source>
        <dbReference type="ARBA" id="ARBA00022448"/>
    </source>
</evidence>
<feature type="domain" description="RCK N-terminal" evidence="10">
    <location>
        <begin position="397"/>
        <end position="519"/>
    </location>
</feature>
<keyword evidence="7" id="KW-0406">Ion transport</keyword>
<feature type="transmembrane region" description="Helical" evidence="9">
    <location>
        <begin position="55"/>
        <end position="73"/>
    </location>
</feature>
<dbReference type="Proteomes" id="UP000061457">
    <property type="component" value="Chromosome I"/>
</dbReference>
<feature type="transmembrane region" description="Helical" evidence="9">
    <location>
        <begin position="85"/>
        <end position="110"/>
    </location>
</feature>
<feature type="transmembrane region" description="Helical" evidence="9">
    <location>
        <begin position="209"/>
        <end position="226"/>
    </location>
</feature>
<dbReference type="PANTHER" id="PTHR42751">
    <property type="entry name" value="SODIUM/HYDROGEN EXCHANGER FAMILY/TRKA DOMAIN PROTEIN"/>
    <property type="match status" value="1"/>
</dbReference>
<dbReference type="InterPro" id="IPR006153">
    <property type="entry name" value="Cation/H_exchanger_TM"/>
</dbReference>
<evidence type="ECO:0000256" key="6">
    <source>
        <dbReference type="ARBA" id="ARBA00022989"/>
    </source>
</evidence>
<dbReference type="PROSITE" id="PS51201">
    <property type="entry name" value="RCK_N"/>
    <property type="match status" value="1"/>
</dbReference>
<dbReference type="SUPFAM" id="SSF51735">
    <property type="entry name" value="NAD(P)-binding Rossmann-fold domains"/>
    <property type="match status" value="1"/>
</dbReference>
<dbReference type="Pfam" id="PF00999">
    <property type="entry name" value="Na_H_Exchanger"/>
    <property type="match status" value="1"/>
</dbReference>
<dbReference type="AlphaFoldDB" id="A0A0S2K187"/>
<dbReference type="InterPro" id="IPR003148">
    <property type="entry name" value="RCK_N"/>
</dbReference>
<evidence type="ECO:0000256" key="2">
    <source>
        <dbReference type="ARBA" id="ARBA00005551"/>
    </source>
</evidence>
<evidence type="ECO:0000313" key="11">
    <source>
        <dbReference type="EMBL" id="ALO41844.1"/>
    </source>
</evidence>
<evidence type="ECO:0000256" key="4">
    <source>
        <dbReference type="ARBA" id="ARBA00022449"/>
    </source>
</evidence>
<dbReference type="Pfam" id="PF02254">
    <property type="entry name" value="TrkA_N"/>
    <property type="match status" value="1"/>
</dbReference>
<proteinExistence type="inferred from homology"/>
<evidence type="ECO:0000256" key="1">
    <source>
        <dbReference type="ARBA" id="ARBA00004141"/>
    </source>
</evidence>
<keyword evidence="3" id="KW-0813">Transport</keyword>
<feature type="transmembrane region" description="Helical" evidence="9">
    <location>
        <begin position="345"/>
        <end position="363"/>
    </location>
</feature>
<evidence type="ECO:0000256" key="5">
    <source>
        <dbReference type="ARBA" id="ARBA00022692"/>
    </source>
</evidence>
<comment type="subcellular location">
    <subcellularLocation>
        <location evidence="1">Membrane</location>
        <topology evidence="1">Multi-pass membrane protein</topology>
    </subcellularLocation>
</comment>
<evidence type="ECO:0000256" key="8">
    <source>
        <dbReference type="ARBA" id="ARBA00023136"/>
    </source>
</evidence>
<dbReference type="KEGG" id="pphe:PP2015_1334"/>
<feature type="transmembrane region" description="Helical" evidence="9">
    <location>
        <begin position="282"/>
        <end position="303"/>
    </location>
</feature>
<feature type="transmembrane region" description="Helical" evidence="9">
    <location>
        <begin position="155"/>
        <end position="175"/>
    </location>
</feature>
<dbReference type="EMBL" id="CP013187">
    <property type="protein sequence ID" value="ALO41844.1"/>
    <property type="molecule type" value="Genomic_DNA"/>
</dbReference>
<evidence type="ECO:0000313" key="12">
    <source>
        <dbReference type="Proteomes" id="UP000061457"/>
    </source>
</evidence>
<accession>A0A0S2K187</accession>
<dbReference type="GO" id="GO:0015297">
    <property type="term" value="F:antiporter activity"/>
    <property type="evidence" value="ECO:0007669"/>
    <property type="project" value="UniProtKB-KW"/>
</dbReference>
<gene>
    <name evidence="11" type="ORF">PP2015_1334</name>
</gene>
<keyword evidence="5 9" id="KW-0812">Transmembrane</keyword>
<dbReference type="GO" id="GO:0006813">
    <property type="term" value="P:potassium ion transport"/>
    <property type="evidence" value="ECO:0007669"/>
    <property type="project" value="InterPro"/>
</dbReference>
<dbReference type="Gene3D" id="3.40.50.720">
    <property type="entry name" value="NAD(P)-binding Rossmann-like Domain"/>
    <property type="match status" value="1"/>
</dbReference>
<evidence type="ECO:0000256" key="9">
    <source>
        <dbReference type="SAM" id="Phobius"/>
    </source>
</evidence>
<feature type="transmembrane region" description="Helical" evidence="9">
    <location>
        <begin position="181"/>
        <end position="202"/>
    </location>
</feature>
<dbReference type="GO" id="GO:1902600">
    <property type="term" value="P:proton transmembrane transport"/>
    <property type="evidence" value="ECO:0007669"/>
    <property type="project" value="InterPro"/>
</dbReference>
<evidence type="ECO:0000256" key="7">
    <source>
        <dbReference type="ARBA" id="ARBA00023065"/>
    </source>
</evidence>
<name>A0A0S2K187_9GAMM</name>
<feature type="transmembrane region" description="Helical" evidence="9">
    <location>
        <begin position="122"/>
        <end position="143"/>
    </location>
</feature>
<dbReference type="STRING" id="161398.PP2015_1334"/>
<keyword evidence="8 9" id="KW-0472">Membrane</keyword>
<comment type="similarity">
    <text evidence="2">Belongs to the monovalent cation:proton antiporter 2 (CPA2) transporter (TC 2.A.37) family.</text>
</comment>
<dbReference type="Gene3D" id="1.20.1530.20">
    <property type="match status" value="1"/>
</dbReference>
<dbReference type="GO" id="GO:0016020">
    <property type="term" value="C:membrane"/>
    <property type="evidence" value="ECO:0007669"/>
    <property type="project" value="UniProtKB-SubCell"/>
</dbReference>
<feature type="transmembrane region" description="Helical" evidence="9">
    <location>
        <begin position="315"/>
        <end position="339"/>
    </location>
</feature>
<feature type="transmembrane region" description="Helical" evidence="9">
    <location>
        <begin position="12"/>
        <end position="30"/>
    </location>
</feature>
<dbReference type="PANTHER" id="PTHR42751:SF1">
    <property type="entry name" value="CATION_PROTON ANTIPORTER YBAL-RELATED"/>
    <property type="match status" value="1"/>
</dbReference>
<dbReference type="InterPro" id="IPR036291">
    <property type="entry name" value="NAD(P)-bd_dom_sf"/>
</dbReference>
<keyword evidence="4" id="KW-0050">Antiport</keyword>
<protein>
    <submittedName>
        <fullName evidence="11">Glutathione-regulated potassium-efflux system protein (K(+)/H(+) antiporter)</fullName>
    </submittedName>
</protein>